<evidence type="ECO:0000259" key="7">
    <source>
        <dbReference type="PROSITE" id="PS50110"/>
    </source>
</evidence>
<accession>A1K6H4</accession>
<evidence type="ECO:0000313" key="8">
    <source>
        <dbReference type="EMBL" id="CAL94429.1"/>
    </source>
</evidence>
<keyword evidence="3" id="KW-0805">Transcription regulation</keyword>
<reference evidence="8 9" key="1">
    <citation type="journal article" date="2006" name="Nat. Biotechnol.">
        <title>Complete genome of the mutualistic, N2-fixing grass endophyte Azoarcus sp. strain BH72.</title>
        <authorList>
            <person name="Krause A."/>
            <person name="Ramakumar A."/>
            <person name="Bartels D."/>
            <person name="Battistoni F."/>
            <person name="Bekel T."/>
            <person name="Boch J."/>
            <person name="Boehm M."/>
            <person name="Friedrich F."/>
            <person name="Hurek T."/>
            <person name="Krause L."/>
            <person name="Linke B."/>
            <person name="McHardy A.C."/>
            <person name="Sarkar A."/>
            <person name="Schneiker S."/>
            <person name="Syed A.A."/>
            <person name="Thauer R."/>
            <person name="Vorhoelter F.-J."/>
            <person name="Weidner S."/>
            <person name="Puehler A."/>
            <person name="Reinhold-Hurek B."/>
            <person name="Kaiser O."/>
            <person name="Goesmann A."/>
        </authorList>
    </citation>
    <scope>NUCLEOTIDE SEQUENCE [LARGE SCALE GENOMIC DNA]</scope>
    <source>
        <strain evidence="8 9">BH72</strain>
    </source>
</reference>
<evidence type="ECO:0000313" key="9">
    <source>
        <dbReference type="Proteomes" id="UP000002588"/>
    </source>
</evidence>
<dbReference type="KEGG" id="aoa:dqs_1961"/>
<dbReference type="SMART" id="SM00382">
    <property type="entry name" value="AAA"/>
    <property type="match status" value="1"/>
</dbReference>
<dbReference type="SUPFAM" id="SSF46689">
    <property type="entry name" value="Homeodomain-like"/>
    <property type="match status" value="1"/>
</dbReference>
<dbReference type="Gene3D" id="1.10.10.60">
    <property type="entry name" value="Homeodomain-like"/>
    <property type="match status" value="1"/>
</dbReference>
<keyword evidence="9" id="KW-1185">Reference proteome</keyword>
<keyword evidence="1" id="KW-0547">Nucleotide-binding</keyword>
<dbReference type="GO" id="GO:0043565">
    <property type="term" value="F:sequence-specific DNA binding"/>
    <property type="evidence" value="ECO:0007669"/>
    <property type="project" value="InterPro"/>
</dbReference>
<feature type="modified residue" description="4-aspartylphosphate" evidence="5">
    <location>
        <position position="52"/>
    </location>
</feature>
<dbReference type="PANTHER" id="PTHR32071">
    <property type="entry name" value="TRANSCRIPTIONAL REGULATORY PROTEIN"/>
    <property type="match status" value="1"/>
</dbReference>
<dbReference type="Proteomes" id="UP000002588">
    <property type="component" value="Chromosome"/>
</dbReference>
<dbReference type="InterPro" id="IPR009057">
    <property type="entry name" value="Homeodomain-like_sf"/>
</dbReference>
<keyword evidence="4" id="KW-0804">Transcription</keyword>
<dbReference type="GO" id="GO:0005524">
    <property type="term" value="F:ATP binding"/>
    <property type="evidence" value="ECO:0007669"/>
    <property type="project" value="UniProtKB-KW"/>
</dbReference>
<evidence type="ECO:0000256" key="2">
    <source>
        <dbReference type="ARBA" id="ARBA00022840"/>
    </source>
</evidence>
<dbReference type="GO" id="GO:0006355">
    <property type="term" value="P:regulation of DNA-templated transcription"/>
    <property type="evidence" value="ECO:0007669"/>
    <property type="project" value="InterPro"/>
</dbReference>
<dbReference type="SUPFAM" id="SSF52540">
    <property type="entry name" value="P-loop containing nucleoside triphosphate hydrolases"/>
    <property type="match status" value="1"/>
</dbReference>
<dbReference type="SUPFAM" id="SSF52172">
    <property type="entry name" value="CheY-like"/>
    <property type="match status" value="1"/>
</dbReference>
<protein>
    <submittedName>
        <fullName evidence="8">Probable transcriptional regulatory protein</fullName>
    </submittedName>
</protein>
<dbReference type="InterPro" id="IPR025944">
    <property type="entry name" value="Sigma_54_int_dom_CS"/>
</dbReference>
<dbReference type="PROSITE" id="PS50110">
    <property type="entry name" value="RESPONSE_REGULATORY"/>
    <property type="match status" value="1"/>
</dbReference>
<dbReference type="eggNOG" id="COG2204">
    <property type="taxonomic scope" value="Bacteria"/>
</dbReference>
<evidence type="ECO:0000256" key="3">
    <source>
        <dbReference type="ARBA" id="ARBA00023015"/>
    </source>
</evidence>
<dbReference type="PANTHER" id="PTHR32071:SF121">
    <property type="entry name" value="SIGMA L-DEPENDENT TRANSCRIPTIONAL REGULATOR YQIR-RELATED"/>
    <property type="match status" value="1"/>
</dbReference>
<dbReference type="InterPro" id="IPR003593">
    <property type="entry name" value="AAA+_ATPase"/>
</dbReference>
<dbReference type="Pfam" id="PF00158">
    <property type="entry name" value="Sigma54_activat"/>
    <property type="match status" value="1"/>
</dbReference>
<dbReference type="InterPro" id="IPR002078">
    <property type="entry name" value="Sigma_54_int"/>
</dbReference>
<dbReference type="Pfam" id="PF02954">
    <property type="entry name" value="HTH_8"/>
    <property type="match status" value="1"/>
</dbReference>
<dbReference type="Pfam" id="PF00072">
    <property type="entry name" value="Response_reg"/>
    <property type="match status" value="1"/>
</dbReference>
<name>A1K6H4_AZOSB</name>
<dbReference type="STRING" id="62928.azo1812"/>
<dbReference type="InterPro" id="IPR027417">
    <property type="entry name" value="P-loop_NTPase"/>
</dbReference>
<dbReference type="AlphaFoldDB" id="A1K6H4"/>
<evidence type="ECO:0000259" key="6">
    <source>
        <dbReference type="PROSITE" id="PS50045"/>
    </source>
</evidence>
<evidence type="ECO:0000256" key="4">
    <source>
        <dbReference type="ARBA" id="ARBA00023163"/>
    </source>
</evidence>
<dbReference type="Gene3D" id="3.40.50.300">
    <property type="entry name" value="P-loop containing nucleotide triphosphate hydrolases"/>
    <property type="match status" value="1"/>
</dbReference>
<dbReference type="CDD" id="cd00009">
    <property type="entry name" value="AAA"/>
    <property type="match status" value="1"/>
</dbReference>
<keyword evidence="5" id="KW-0597">Phosphoprotein</keyword>
<dbReference type="GO" id="GO:0000160">
    <property type="term" value="P:phosphorelay signal transduction system"/>
    <property type="evidence" value="ECO:0007669"/>
    <property type="project" value="InterPro"/>
</dbReference>
<dbReference type="EMBL" id="AM406670">
    <property type="protein sequence ID" value="CAL94429.1"/>
    <property type="molecule type" value="Genomic_DNA"/>
</dbReference>
<dbReference type="PROSITE" id="PS00688">
    <property type="entry name" value="SIGMA54_INTERACT_3"/>
    <property type="match status" value="1"/>
</dbReference>
<dbReference type="PROSITE" id="PS50045">
    <property type="entry name" value="SIGMA54_INTERACT_4"/>
    <property type="match status" value="1"/>
</dbReference>
<dbReference type="InterPro" id="IPR002197">
    <property type="entry name" value="HTH_Fis"/>
</dbReference>
<dbReference type="InterPro" id="IPR058031">
    <property type="entry name" value="AAA_lid_NorR"/>
</dbReference>
<dbReference type="FunFam" id="3.40.50.300:FF:000006">
    <property type="entry name" value="DNA-binding transcriptional regulator NtrC"/>
    <property type="match status" value="1"/>
</dbReference>
<dbReference type="InterPro" id="IPR011006">
    <property type="entry name" value="CheY-like_superfamily"/>
</dbReference>
<dbReference type="SMART" id="SM00448">
    <property type="entry name" value="REC"/>
    <property type="match status" value="1"/>
</dbReference>
<dbReference type="HOGENOM" id="CLU_000445_0_6_4"/>
<dbReference type="InterPro" id="IPR001789">
    <property type="entry name" value="Sig_transdc_resp-reg_receiver"/>
</dbReference>
<proteinExistence type="predicted"/>
<evidence type="ECO:0000256" key="5">
    <source>
        <dbReference type="PROSITE-ProRule" id="PRU00169"/>
    </source>
</evidence>
<organism evidence="8 9">
    <name type="scientific">Azoarcus sp. (strain BH72)</name>
    <dbReference type="NCBI Taxonomy" id="418699"/>
    <lineage>
        <taxon>Bacteria</taxon>
        <taxon>Pseudomonadati</taxon>
        <taxon>Pseudomonadota</taxon>
        <taxon>Betaproteobacteria</taxon>
        <taxon>Rhodocyclales</taxon>
        <taxon>Zoogloeaceae</taxon>
        <taxon>Azoarcus</taxon>
    </lineage>
</organism>
<sequence length="475" mass="52813">MPQVLLVDDDPESIGWLSEFIKAEGYTVGSVDSLRAARIHLTRSRPEVILTDLMLPDGQGIELVNEFPAGEAPELVVITGHASVESAIEALRAGATDYLVKPVDVERLRGILQRIPKAEHFRAEIGELRNELLRLGRFGHILGNSPVMRRLYDQLARVAPTSASVLLIGESGTGKEVCAQTIHELSRRKRQPFLPLNCGAVSPQLVESELFGHEKGSFTGADRQHQGFFERANRGTLFLDEVTEMRPDLQVKLLRVLETGSFMRVGTNDPIATDVRLIAATNRSPEKAVSEGRLREDLYHRLNVFPIHLPPLRERGTDIELLAEHFLAELNEQEQTAKRFSPEAIAALYAHSWPGNVRELKNYVHRAFILADEVIEADMAPEGFLQPAHSPVLTIRIGTPLDEVNRRVMEATLLECGNVKRKAAEILGISLKTLYNRLAAYNAGKVEGDAEGFDGEDIEEEYEDGAAEEYRGKRA</sequence>
<dbReference type="Gene3D" id="1.10.8.60">
    <property type="match status" value="1"/>
</dbReference>
<feature type="domain" description="Sigma-54 factor interaction" evidence="6">
    <location>
        <begin position="141"/>
        <end position="369"/>
    </location>
</feature>
<dbReference type="Pfam" id="PF25601">
    <property type="entry name" value="AAA_lid_14"/>
    <property type="match status" value="1"/>
</dbReference>
<dbReference type="RefSeq" id="WP_011765545.1">
    <property type="nucleotide sequence ID" value="NC_008702.1"/>
</dbReference>
<feature type="domain" description="Response regulatory" evidence="7">
    <location>
        <begin position="3"/>
        <end position="116"/>
    </location>
</feature>
<keyword evidence="2" id="KW-0067">ATP-binding</keyword>
<dbReference type="KEGG" id="azo:azo1812"/>
<gene>
    <name evidence="8" type="ordered locus">azo1812</name>
</gene>
<dbReference type="OrthoDB" id="9761705at2"/>
<evidence type="ECO:0000256" key="1">
    <source>
        <dbReference type="ARBA" id="ARBA00022741"/>
    </source>
</evidence>
<dbReference type="Gene3D" id="3.40.50.2300">
    <property type="match status" value="1"/>
</dbReference>